<evidence type="ECO:0000256" key="1">
    <source>
        <dbReference type="SAM" id="Phobius"/>
    </source>
</evidence>
<sequence>MNISQKLIKVKHTRECKPEECDCIKVSQLNRRRVIIKGCLVTLLYTVTLLPILIVGWYMVIWDKEPIQPVHIYASANVSLFGLINLFTTLTLNYNLRRGVFNVSLK</sequence>
<evidence type="ECO:0000313" key="3">
    <source>
        <dbReference type="Proteomes" id="UP000070444"/>
    </source>
</evidence>
<keyword evidence="3" id="KW-1185">Reference proteome</keyword>
<evidence type="ECO:0000313" key="2">
    <source>
        <dbReference type="EMBL" id="KXN64909.1"/>
    </source>
</evidence>
<protein>
    <recommendedName>
        <fullName evidence="4">G-protein coupled receptors family 1 profile domain-containing protein</fullName>
    </recommendedName>
</protein>
<feature type="transmembrane region" description="Helical" evidence="1">
    <location>
        <begin position="72"/>
        <end position="96"/>
    </location>
</feature>
<accession>A0A137NQ82</accession>
<dbReference type="Proteomes" id="UP000070444">
    <property type="component" value="Unassembled WGS sequence"/>
</dbReference>
<reference evidence="2 3" key="1">
    <citation type="journal article" date="2015" name="Genome Biol. Evol.">
        <title>Phylogenomic analyses indicate that early fungi evolved digesting cell walls of algal ancestors of land plants.</title>
        <authorList>
            <person name="Chang Y."/>
            <person name="Wang S."/>
            <person name="Sekimoto S."/>
            <person name="Aerts A.L."/>
            <person name="Choi C."/>
            <person name="Clum A."/>
            <person name="LaButti K.M."/>
            <person name="Lindquist E.A."/>
            <person name="Yee Ngan C."/>
            <person name="Ohm R.A."/>
            <person name="Salamov A.A."/>
            <person name="Grigoriev I.V."/>
            <person name="Spatafora J.W."/>
            <person name="Berbee M.L."/>
        </authorList>
    </citation>
    <scope>NUCLEOTIDE SEQUENCE [LARGE SCALE GENOMIC DNA]</scope>
    <source>
        <strain evidence="2 3">NRRL 28638</strain>
    </source>
</reference>
<feature type="transmembrane region" description="Helical" evidence="1">
    <location>
        <begin position="34"/>
        <end position="60"/>
    </location>
</feature>
<keyword evidence="1" id="KW-0472">Membrane</keyword>
<dbReference type="EMBL" id="KQ965072">
    <property type="protein sequence ID" value="KXN64909.1"/>
    <property type="molecule type" value="Genomic_DNA"/>
</dbReference>
<gene>
    <name evidence="2" type="ORF">CONCODRAFT_13704</name>
</gene>
<organism evidence="2 3">
    <name type="scientific">Conidiobolus coronatus (strain ATCC 28846 / CBS 209.66 / NRRL 28638)</name>
    <name type="common">Delacroixia coronata</name>
    <dbReference type="NCBI Taxonomy" id="796925"/>
    <lineage>
        <taxon>Eukaryota</taxon>
        <taxon>Fungi</taxon>
        <taxon>Fungi incertae sedis</taxon>
        <taxon>Zoopagomycota</taxon>
        <taxon>Entomophthoromycotina</taxon>
        <taxon>Entomophthoromycetes</taxon>
        <taxon>Entomophthorales</taxon>
        <taxon>Ancylistaceae</taxon>
        <taxon>Conidiobolus</taxon>
    </lineage>
</organism>
<proteinExistence type="predicted"/>
<dbReference type="AlphaFoldDB" id="A0A137NQ82"/>
<keyword evidence="1" id="KW-0812">Transmembrane</keyword>
<name>A0A137NQ82_CONC2</name>
<keyword evidence="1" id="KW-1133">Transmembrane helix</keyword>
<evidence type="ECO:0008006" key="4">
    <source>
        <dbReference type="Google" id="ProtNLM"/>
    </source>
</evidence>